<dbReference type="AlphaFoldDB" id="A0A2P2PI09"/>
<name>A0A2P2PI09_RHIMU</name>
<protein>
    <submittedName>
        <fullName evidence="1">Uncharacterized protein</fullName>
    </submittedName>
</protein>
<accession>A0A2P2PI09</accession>
<evidence type="ECO:0000313" key="1">
    <source>
        <dbReference type="EMBL" id="MBX54385.1"/>
    </source>
</evidence>
<sequence length="27" mass="3422">MYIIHILHRNRHDRSIHESVRNMCVKY</sequence>
<organism evidence="1">
    <name type="scientific">Rhizophora mucronata</name>
    <name type="common">Asiatic mangrove</name>
    <dbReference type="NCBI Taxonomy" id="61149"/>
    <lineage>
        <taxon>Eukaryota</taxon>
        <taxon>Viridiplantae</taxon>
        <taxon>Streptophyta</taxon>
        <taxon>Embryophyta</taxon>
        <taxon>Tracheophyta</taxon>
        <taxon>Spermatophyta</taxon>
        <taxon>Magnoliopsida</taxon>
        <taxon>eudicotyledons</taxon>
        <taxon>Gunneridae</taxon>
        <taxon>Pentapetalae</taxon>
        <taxon>rosids</taxon>
        <taxon>fabids</taxon>
        <taxon>Malpighiales</taxon>
        <taxon>Rhizophoraceae</taxon>
        <taxon>Rhizophora</taxon>
    </lineage>
</organism>
<dbReference type="EMBL" id="GGEC01073901">
    <property type="protein sequence ID" value="MBX54385.1"/>
    <property type="molecule type" value="Transcribed_RNA"/>
</dbReference>
<proteinExistence type="predicted"/>
<reference evidence="1" key="1">
    <citation type="submission" date="2018-02" db="EMBL/GenBank/DDBJ databases">
        <title>Rhizophora mucronata_Transcriptome.</title>
        <authorList>
            <person name="Meera S.P."/>
            <person name="Sreeshan A."/>
            <person name="Augustine A."/>
        </authorList>
    </citation>
    <scope>NUCLEOTIDE SEQUENCE</scope>
    <source>
        <tissue evidence="1">Leaf</tissue>
    </source>
</reference>